<reference evidence="1 2" key="1">
    <citation type="submission" date="2023-03" db="EMBL/GenBank/DDBJ databases">
        <title>Bacillus Genome Sequencing.</title>
        <authorList>
            <person name="Dunlap C."/>
        </authorList>
    </citation>
    <scope>NUCLEOTIDE SEQUENCE [LARGE SCALE GENOMIC DNA]</scope>
    <source>
        <strain evidence="1 2">BD-525</strain>
    </source>
</reference>
<accession>A0ABU6GPI2</accession>
<organism evidence="1 2">
    <name type="scientific">Paenibacillus dokdonensis</name>
    <dbReference type="NCBI Taxonomy" id="2567944"/>
    <lineage>
        <taxon>Bacteria</taxon>
        <taxon>Bacillati</taxon>
        <taxon>Bacillota</taxon>
        <taxon>Bacilli</taxon>
        <taxon>Bacillales</taxon>
        <taxon>Paenibacillaceae</taxon>
        <taxon>Paenibacillus</taxon>
    </lineage>
</organism>
<evidence type="ECO:0000313" key="2">
    <source>
        <dbReference type="Proteomes" id="UP001344632"/>
    </source>
</evidence>
<sequence length="61" mass="6998">MTVTILKYSPKSLSTPNNQGFRRFQLRGMEKVTIEVVWLSLPHNMLKQAAVEQKRKGAVLQ</sequence>
<dbReference type="RefSeq" id="WP_326089315.1">
    <property type="nucleotide sequence ID" value="NZ_JARLKZ010000014.1"/>
</dbReference>
<dbReference type="Proteomes" id="UP001344632">
    <property type="component" value="Unassembled WGS sequence"/>
</dbReference>
<name>A0ABU6GPI2_9BACL</name>
<comment type="caution">
    <text evidence="1">The sequence shown here is derived from an EMBL/GenBank/DDBJ whole genome shotgun (WGS) entry which is preliminary data.</text>
</comment>
<proteinExistence type="predicted"/>
<protein>
    <recommendedName>
        <fullName evidence="3">Transposase DDE domain-containing protein</fullName>
    </recommendedName>
</protein>
<evidence type="ECO:0008006" key="3">
    <source>
        <dbReference type="Google" id="ProtNLM"/>
    </source>
</evidence>
<gene>
    <name evidence="1" type="ORF">P4H66_17625</name>
</gene>
<evidence type="ECO:0000313" key="1">
    <source>
        <dbReference type="EMBL" id="MEC0241641.1"/>
    </source>
</evidence>
<keyword evidence="2" id="KW-1185">Reference proteome</keyword>
<dbReference type="EMBL" id="JARLKZ010000014">
    <property type="protein sequence ID" value="MEC0241641.1"/>
    <property type="molecule type" value="Genomic_DNA"/>
</dbReference>